<accession>A0ACA9KKJ2</accession>
<gene>
    <name evidence="1" type="ORF">DHETER_LOCUS1954</name>
</gene>
<name>A0ACA9KKJ2_9GLOM</name>
<dbReference type="EMBL" id="CAJVPU010001294">
    <property type="protein sequence ID" value="CAG8476807.1"/>
    <property type="molecule type" value="Genomic_DNA"/>
</dbReference>
<sequence length="93" mass="10241">NDCRILCQSLDTILYTTFKNTNELTLTVPLSAKSSNNCYNNISSPEIDKSSIENNNDENNINLDVTIVDQGKDTNTEPDFAGDNTKVVISDPV</sequence>
<protein>
    <submittedName>
        <fullName evidence="1">3897_t:CDS:1</fullName>
    </submittedName>
</protein>
<feature type="non-terminal residue" evidence="1">
    <location>
        <position position="1"/>
    </location>
</feature>
<reference evidence="1" key="1">
    <citation type="submission" date="2021-06" db="EMBL/GenBank/DDBJ databases">
        <authorList>
            <person name="Kallberg Y."/>
            <person name="Tangrot J."/>
            <person name="Rosling A."/>
        </authorList>
    </citation>
    <scope>NUCLEOTIDE SEQUENCE</scope>
    <source>
        <strain evidence="1">IL203A</strain>
    </source>
</reference>
<comment type="caution">
    <text evidence="1">The sequence shown here is derived from an EMBL/GenBank/DDBJ whole genome shotgun (WGS) entry which is preliminary data.</text>
</comment>
<evidence type="ECO:0000313" key="2">
    <source>
        <dbReference type="Proteomes" id="UP000789702"/>
    </source>
</evidence>
<organism evidence="1 2">
    <name type="scientific">Dentiscutata heterogama</name>
    <dbReference type="NCBI Taxonomy" id="1316150"/>
    <lineage>
        <taxon>Eukaryota</taxon>
        <taxon>Fungi</taxon>
        <taxon>Fungi incertae sedis</taxon>
        <taxon>Mucoromycota</taxon>
        <taxon>Glomeromycotina</taxon>
        <taxon>Glomeromycetes</taxon>
        <taxon>Diversisporales</taxon>
        <taxon>Gigasporaceae</taxon>
        <taxon>Dentiscutata</taxon>
    </lineage>
</organism>
<proteinExistence type="predicted"/>
<dbReference type="Proteomes" id="UP000789702">
    <property type="component" value="Unassembled WGS sequence"/>
</dbReference>
<keyword evidence="2" id="KW-1185">Reference proteome</keyword>
<evidence type="ECO:0000313" key="1">
    <source>
        <dbReference type="EMBL" id="CAG8476807.1"/>
    </source>
</evidence>